<comment type="caution">
    <text evidence="1">The sequence shown here is derived from an EMBL/GenBank/DDBJ whole genome shotgun (WGS) entry which is preliminary data.</text>
</comment>
<reference evidence="1 2" key="2">
    <citation type="submission" date="2019-09" db="EMBL/GenBank/DDBJ databases">
        <authorList>
            <person name="Jin C."/>
        </authorList>
    </citation>
    <scope>NUCLEOTIDE SEQUENCE [LARGE SCALE GENOMIC DNA]</scope>
    <source>
        <strain evidence="1 2">AN110305</strain>
    </source>
</reference>
<evidence type="ECO:0000313" key="1">
    <source>
        <dbReference type="EMBL" id="KAA2263382.1"/>
    </source>
</evidence>
<name>A0A5B2XKU1_9PSEU</name>
<dbReference type="OrthoDB" id="3283561at2"/>
<gene>
    <name evidence="1" type="ORF">F0L68_10135</name>
</gene>
<evidence type="ECO:0000313" key="2">
    <source>
        <dbReference type="Proteomes" id="UP000323454"/>
    </source>
</evidence>
<proteinExistence type="predicted"/>
<keyword evidence="2" id="KW-1185">Reference proteome</keyword>
<dbReference type="AlphaFoldDB" id="A0A5B2XKU1"/>
<dbReference type="EMBL" id="VUOB01000017">
    <property type="protein sequence ID" value="KAA2263382.1"/>
    <property type="molecule type" value="Genomic_DNA"/>
</dbReference>
<dbReference type="Proteomes" id="UP000323454">
    <property type="component" value="Unassembled WGS sequence"/>
</dbReference>
<sequence>MPGDATTWWELLRALDDPDHLEFPRGYDHGEARARFDLLAESLDAAFGCRCSVDRWVQDASHHGDITVPADRPGGGPRISVRVSNFGGLAVYSPENVGCHSDADKLGALSAEDRRRVEGALSDLGYVTVPEDLLHERYDGRADLTLARPGTWFVRFFDYI</sequence>
<reference evidence="1 2" key="1">
    <citation type="submission" date="2019-09" db="EMBL/GenBank/DDBJ databases">
        <title>Goodfellowia gen. nov., a new genus of the Pseudonocardineae related to Actinoalloteichus, containing Goodfellowia coeruleoviolacea gen. nov., comb. nov. gen. nov., comb. nov.</title>
        <authorList>
            <person name="Labeda D."/>
        </authorList>
    </citation>
    <scope>NUCLEOTIDE SEQUENCE [LARGE SCALE GENOMIC DNA]</scope>
    <source>
        <strain evidence="1 2">AN110305</strain>
    </source>
</reference>
<dbReference type="RefSeq" id="WP_149849247.1">
    <property type="nucleotide sequence ID" value="NZ_VUOB01000017.1"/>
</dbReference>
<protein>
    <submittedName>
        <fullName evidence="1">Uncharacterized protein</fullName>
    </submittedName>
</protein>
<organism evidence="1 2">
    <name type="scientific">Solihabitans fulvus</name>
    <dbReference type="NCBI Taxonomy" id="1892852"/>
    <lineage>
        <taxon>Bacteria</taxon>
        <taxon>Bacillati</taxon>
        <taxon>Actinomycetota</taxon>
        <taxon>Actinomycetes</taxon>
        <taxon>Pseudonocardiales</taxon>
        <taxon>Pseudonocardiaceae</taxon>
        <taxon>Solihabitans</taxon>
    </lineage>
</organism>
<accession>A0A5B2XKU1</accession>